<evidence type="ECO:0000256" key="2">
    <source>
        <dbReference type="ARBA" id="ARBA00022692"/>
    </source>
</evidence>
<dbReference type="EMBL" id="KL198010">
    <property type="protein sequence ID" value="KDQ25169.1"/>
    <property type="molecule type" value="Genomic_DNA"/>
</dbReference>
<evidence type="ECO:0000256" key="1">
    <source>
        <dbReference type="ARBA" id="ARBA00004141"/>
    </source>
</evidence>
<dbReference type="VEuPathDB" id="FungiDB:PLEOSDRAFT_159824"/>
<proteinExistence type="predicted"/>
<protein>
    <recommendedName>
        <fullName evidence="8">G-protein coupled receptors family 2 profile 2 domain-containing protein</fullName>
    </recommendedName>
</protein>
<evidence type="ECO:0000256" key="3">
    <source>
        <dbReference type="ARBA" id="ARBA00022989"/>
    </source>
</evidence>
<evidence type="ECO:0000256" key="4">
    <source>
        <dbReference type="ARBA" id="ARBA00023136"/>
    </source>
</evidence>
<dbReference type="AlphaFoldDB" id="A0A067NBD5"/>
<keyword evidence="2 5" id="KW-0812">Transmembrane</keyword>
<feature type="transmembrane region" description="Helical" evidence="5">
    <location>
        <begin position="132"/>
        <end position="151"/>
    </location>
</feature>
<dbReference type="GO" id="GO:0005886">
    <property type="term" value="C:plasma membrane"/>
    <property type="evidence" value="ECO:0007669"/>
    <property type="project" value="TreeGrafter"/>
</dbReference>
<evidence type="ECO:0000313" key="6">
    <source>
        <dbReference type="EMBL" id="KDQ25169.1"/>
    </source>
</evidence>
<dbReference type="GO" id="GO:0004930">
    <property type="term" value="F:G protein-coupled receptor activity"/>
    <property type="evidence" value="ECO:0007669"/>
    <property type="project" value="TreeGrafter"/>
</dbReference>
<feature type="transmembrane region" description="Helical" evidence="5">
    <location>
        <begin position="252"/>
        <end position="273"/>
    </location>
</feature>
<gene>
    <name evidence="6" type="ORF">PLEOSDRAFT_159824</name>
</gene>
<dbReference type="GO" id="GO:0007189">
    <property type="term" value="P:adenylate cyclase-activating G protein-coupled receptor signaling pathway"/>
    <property type="evidence" value="ECO:0007669"/>
    <property type="project" value="TreeGrafter"/>
</dbReference>
<dbReference type="Gene3D" id="1.20.1070.10">
    <property type="entry name" value="Rhodopsin 7-helix transmembrane proteins"/>
    <property type="match status" value="1"/>
</dbReference>
<organism evidence="6 7">
    <name type="scientific">Pleurotus ostreatus (strain PC15)</name>
    <name type="common">Oyster mushroom</name>
    <dbReference type="NCBI Taxonomy" id="1137138"/>
    <lineage>
        <taxon>Eukaryota</taxon>
        <taxon>Fungi</taxon>
        <taxon>Dikarya</taxon>
        <taxon>Basidiomycota</taxon>
        <taxon>Agaricomycotina</taxon>
        <taxon>Agaricomycetes</taxon>
        <taxon>Agaricomycetidae</taxon>
        <taxon>Agaricales</taxon>
        <taxon>Pleurotineae</taxon>
        <taxon>Pleurotaceae</taxon>
        <taxon>Pleurotus</taxon>
    </lineage>
</organism>
<reference evidence="7" key="1">
    <citation type="journal article" date="2014" name="Proc. Natl. Acad. Sci. U.S.A.">
        <title>Extensive sampling of basidiomycete genomes demonstrates inadequacy of the white-rot/brown-rot paradigm for wood decay fungi.</title>
        <authorList>
            <person name="Riley R."/>
            <person name="Salamov A.A."/>
            <person name="Brown D.W."/>
            <person name="Nagy L.G."/>
            <person name="Floudas D."/>
            <person name="Held B.W."/>
            <person name="Levasseur A."/>
            <person name="Lombard V."/>
            <person name="Morin E."/>
            <person name="Otillar R."/>
            <person name="Lindquist E.A."/>
            <person name="Sun H."/>
            <person name="LaButti K.M."/>
            <person name="Schmutz J."/>
            <person name="Jabbour D."/>
            <person name="Luo H."/>
            <person name="Baker S.E."/>
            <person name="Pisabarro A.G."/>
            <person name="Walton J.D."/>
            <person name="Blanchette R.A."/>
            <person name="Henrissat B."/>
            <person name="Martin F."/>
            <person name="Cullen D."/>
            <person name="Hibbett D.S."/>
            <person name="Grigoriev I.V."/>
        </authorList>
    </citation>
    <scope>NUCLEOTIDE SEQUENCE [LARGE SCALE GENOMIC DNA]</scope>
    <source>
        <strain evidence="7">PC15</strain>
    </source>
</reference>
<feature type="transmembrane region" description="Helical" evidence="5">
    <location>
        <begin position="95"/>
        <end position="120"/>
    </location>
</feature>
<dbReference type="PANTHER" id="PTHR23112">
    <property type="entry name" value="G PROTEIN-COUPLED RECEPTOR 157-RELATED"/>
    <property type="match status" value="1"/>
</dbReference>
<feature type="transmembrane region" description="Helical" evidence="5">
    <location>
        <begin position="20"/>
        <end position="43"/>
    </location>
</feature>
<dbReference type="PANTHER" id="PTHR23112:SF0">
    <property type="entry name" value="TRANSMEMBRANE PROTEIN 116"/>
    <property type="match status" value="1"/>
</dbReference>
<dbReference type="Proteomes" id="UP000027073">
    <property type="component" value="Unassembled WGS sequence"/>
</dbReference>
<comment type="subcellular location">
    <subcellularLocation>
        <location evidence="1">Membrane</location>
        <topology evidence="1">Multi-pass membrane protein</topology>
    </subcellularLocation>
</comment>
<accession>A0A067NBD5</accession>
<keyword evidence="3 5" id="KW-1133">Transmembrane helix</keyword>
<feature type="transmembrane region" description="Helical" evidence="5">
    <location>
        <begin position="183"/>
        <end position="204"/>
    </location>
</feature>
<dbReference type="STRING" id="1137138.A0A067NBD5"/>
<feature type="transmembrane region" description="Helical" evidence="5">
    <location>
        <begin position="288"/>
        <end position="308"/>
    </location>
</feature>
<dbReference type="OrthoDB" id="3251871at2759"/>
<sequence length="410" mass="45368">MHAFSSLRKRSSITLEQGDALGTLAYACTIPGTILCFLVLLAYGAAALSPKGRPHLDRVSFRLLCYSLFFNVLYGIAFSVTAVQTGPGSLCNFGAFAVNFTLNFAMFFNTCIAINLQLVLVHQVNGKAMEKYYVIVVTLFTIVLTVLAFGLNQFGWDETNLTCWFKNPDEHTKVQWLIGTQSIWIALAATIETICSVTVLVWMAKFHLNTWFIQKASDPSFLHTSGPTGHRSEASSSAQTMLSTQARKYRGVILRIALYPVVSFLISCPRIGLDIFGSVKGVHTELDYRLLVADLVLYGLRPFVYALLACNDPSFVRAVQDIWGIKVPTSEAAGETDTMSRPQFASQRPTDCTFPGELTVDLELQTVSHGDGMFIHEESGTSTGRLAAKADARRTFTHSEWDDKAFERHL</sequence>
<evidence type="ECO:0000313" key="7">
    <source>
        <dbReference type="Proteomes" id="UP000027073"/>
    </source>
</evidence>
<dbReference type="InParanoid" id="A0A067NBD5"/>
<feature type="transmembrane region" description="Helical" evidence="5">
    <location>
        <begin position="63"/>
        <end position="83"/>
    </location>
</feature>
<dbReference type="HOGENOM" id="CLU_053182_0_0_1"/>
<evidence type="ECO:0008006" key="8">
    <source>
        <dbReference type="Google" id="ProtNLM"/>
    </source>
</evidence>
<name>A0A067NBD5_PLEO1</name>
<evidence type="ECO:0000256" key="5">
    <source>
        <dbReference type="SAM" id="Phobius"/>
    </source>
</evidence>
<keyword evidence="4 5" id="KW-0472">Membrane</keyword>